<dbReference type="InterPro" id="IPR021698">
    <property type="entry name" value="DUF3280"/>
</dbReference>
<dbReference type="Proteomes" id="UP000008207">
    <property type="component" value="Chromosome"/>
</dbReference>
<accession>B8IE98</accession>
<dbReference type="OrthoDB" id="8442682at2"/>
<dbReference type="EMBL" id="CP001349">
    <property type="protein sequence ID" value="ACL57644.1"/>
    <property type="molecule type" value="Genomic_DNA"/>
</dbReference>
<dbReference type="RefSeq" id="WP_015929323.1">
    <property type="nucleotide sequence ID" value="NC_011894.1"/>
</dbReference>
<evidence type="ECO:0000313" key="1">
    <source>
        <dbReference type="EMBL" id="ACL57644.1"/>
    </source>
</evidence>
<dbReference type="KEGG" id="mno:Mnod_2683"/>
<protein>
    <submittedName>
        <fullName evidence="1">Uncharacterized protein</fullName>
    </submittedName>
</protein>
<dbReference type="Pfam" id="PF11684">
    <property type="entry name" value="DUF3280"/>
    <property type="match status" value="1"/>
</dbReference>
<reference evidence="1 2" key="1">
    <citation type="submission" date="2009-01" db="EMBL/GenBank/DDBJ databases">
        <title>Complete sequence of chromosome of Methylobacterium nodulans ORS 2060.</title>
        <authorList>
            <consortium name="US DOE Joint Genome Institute"/>
            <person name="Lucas S."/>
            <person name="Copeland A."/>
            <person name="Lapidus A."/>
            <person name="Glavina del Rio T."/>
            <person name="Dalin E."/>
            <person name="Tice H."/>
            <person name="Bruce D."/>
            <person name="Goodwin L."/>
            <person name="Pitluck S."/>
            <person name="Sims D."/>
            <person name="Brettin T."/>
            <person name="Detter J.C."/>
            <person name="Han C."/>
            <person name="Larimer F."/>
            <person name="Land M."/>
            <person name="Hauser L."/>
            <person name="Kyrpides N."/>
            <person name="Ivanova N."/>
            <person name="Marx C.J."/>
            <person name="Richardson P."/>
        </authorList>
    </citation>
    <scope>NUCLEOTIDE SEQUENCE [LARGE SCALE GENOMIC DNA]</scope>
    <source>
        <strain evidence="2">LMG 21967 / CNCM I-2342 / ORS 2060</strain>
    </source>
</reference>
<proteinExistence type="predicted"/>
<gene>
    <name evidence="1" type="ordered locus">Mnod_2683</name>
</gene>
<organism evidence="1 2">
    <name type="scientific">Methylobacterium nodulans (strain LMG 21967 / CNCM I-2342 / ORS 2060)</name>
    <dbReference type="NCBI Taxonomy" id="460265"/>
    <lineage>
        <taxon>Bacteria</taxon>
        <taxon>Pseudomonadati</taxon>
        <taxon>Pseudomonadota</taxon>
        <taxon>Alphaproteobacteria</taxon>
        <taxon>Hyphomicrobiales</taxon>
        <taxon>Methylobacteriaceae</taxon>
        <taxon>Methylobacterium</taxon>
    </lineage>
</organism>
<dbReference type="AlphaFoldDB" id="B8IE98"/>
<dbReference type="eggNOG" id="ENOG5032TBS">
    <property type="taxonomic scope" value="Bacteria"/>
</dbReference>
<keyword evidence="2" id="KW-1185">Reference proteome</keyword>
<evidence type="ECO:0000313" key="2">
    <source>
        <dbReference type="Proteomes" id="UP000008207"/>
    </source>
</evidence>
<name>B8IE98_METNO</name>
<sequence>MIQATLSDEAFGREAARDALINALAECDAVATSTIVTVSSEVGVWLDTGLEAKQAQWVSLLPYGVLWLSRKLDLQLGAGNALWHRKSSTLIMQIWVRIESSRTGEVLFSRDLNFRGDTDEAWRRAEAFLTSAITSAPHLER</sequence>
<dbReference type="HOGENOM" id="CLU_1823105_0_0_5"/>